<evidence type="ECO:0000313" key="2">
    <source>
        <dbReference type="EMBL" id="MFD1233000.1"/>
    </source>
</evidence>
<dbReference type="PANTHER" id="PTHR13061:SF29">
    <property type="entry name" value="GAMMA CARBONIC ANHYDRASE-LIKE 1, MITOCHONDRIAL-RELATED"/>
    <property type="match status" value="1"/>
</dbReference>
<evidence type="ECO:0000313" key="3">
    <source>
        <dbReference type="Proteomes" id="UP001597182"/>
    </source>
</evidence>
<dbReference type="Proteomes" id="UP001597182">
    <property type="component" value="Unassembled WGS sequence"/>
</dbReference>
<reference evidence="3" key="1">
    <citation type="journal article" date="2019" name="Int. J. Syst. Evol. Microbiol.">
        <title>The Global Catalogue of Microorganisms (GCM) 10K type strain sequencing project: providing services to taxonomists for standard genome sequencing and annotation.</title>
        <authorList>
            <consortium name="The Broad Institute Genomics Platform"/>
            <consortium name="The Broad Institute Genome Sequencing Center for Infectious Disease"/>
            <person name="Wu L."/>
            <person name="Ma J."/>
        </authorList>
    </citation>
    <scope>NUCLEOTIDE SEQUENCE [LARGE SCALE GENOMIC DNA]</scope>
    <source>
        <strain evidence="3">CCUG 49018</strain>
    </source>
</reference>
<protein>
    <submittedName>
        <fullName evidence="2">Gamma carbonic anhydrase family protein</fullName>
    </submittedName>
</protein>
<dbReference type="InterPro" id="IPR050484">
    <property type="entry name" value="Transf_Hexapept/Carb_Anhydrase"/>
</dbReference>
<evidence type="ECO:0000256" key="1">
    <source>
        <dbReference type="SAM" id="MobiDB-lite"/>
    </source>
</evidence>
<dbReference type="EMBL" id="JBHTMB010000048">
    <property type="protein sequence ID" value="MFD1233000.1"/>
    <property type="molecule type" value="Genomic_DNA"/>
</dbReference>
<dbReference type="RefSeq" id="WP_013674439.1">
    <property type="nucleotide sequence ID" value="NZ_BAABKS010000005.1"/>
</dbReference>
<sequence length="252" mass="26620">MTAEDYTTPPRAVGRDAVFVRHRLKSPKVAESAYVAPNAVLCGDVTVGPHSRVLFGAVVTAEGGPVEIGEHCVVMENAVIRGVPQHPARLGDHVLVGPHASLTGCVVEGDTRIATGAVVFNGARVEVGAEVEFHAVVYVNTVVPAGTAVPMGWFAGGDPAELVAPGEWERIRDLIGPLDYPGTVFGAAGQGGSVPDIAQRYARALALHHRDTVLPPGQHDQLPGPTGNGRAGTVRRPRRRRVTRTEQPDERL</sequence>
<accession>A0ABW3VF80</accession>
<dbReference type="Gene3D" id="2.160.10.10">
    <property type="entry name" value="Hexapeptide repeat proteins"/>
    <property type="match status" value="1"/>
</dbReference>
<dbReference type="PANTHER" id="PTHR13061">
    <property type="entry name" value="DYNACTIN SUBUNIT P25"/>
    <property type="match status" value="1"/>
</dbReference>
<organism evidence="2 3">
    <name type="scientific">Pseudonocardia benzenivorans</name>
    <dbReference type="NCBI Taxonomy" id="228005"/>
    <lineage>
        <taxon>Bacteria</taxon>
        <taxon>Bacillati</taxon>
        <taxon>Actinomycetota</taxon>
        <taxon>Actinomycetes</taxon>
        <taxon>Pseudonocardiales</taxon>
        <taxon>Pseudonocardiaceae</taxon>
        <taxon>Pseudonocardia</taxon>
    </lineage>
</organism>
<feature type="region of interest" description="Disordered" evidence="1">
    <location>
        <begin position="213"/>
        <end position="252"/>
    </location>
</feature>
<comment type="caution">
    <text evidence="2">The sequence shown here is derived from an EMBL/GenBank/DDBJ whole genome shotgun (WGS) entry which is preliminary data.</text>
</comment>
<gene>
    <name evidence="2" type="ORF">ACFQ34_06850</name>
</gene>
<feature type="compositionally biased region" description="Basic and acidic residues" evidence="1">
    <location>
        <begin position="243"/>
        <end position="252"/>
    </location>
</feature>
<dbReference type="InterPro" id="IPR011004">
    <property type="entry name" value="Trimer_LpxA-like_sf"/>
</dbReference>
<name>A0ABW3VF80_9PSEU</name>
<feature type="compositionally biased region" description="Basic residues" evidence="1">
    <location>
        <begin position="233"/>
        <end position="242"/>
    </location>
</feature>
<proteinExistence type="predicted"/>
<dbReference type="SUPFAM" id="SSF51161">
    <property type="entry name" value="Trimeric LpxA-like enzymes"/>
    <property type="match status" value="1"/>
</dbReference>
<keyword evidence="3" id="KW-1185">Reference proteome</keyword>